<comment type="caution">
    <text evidence="2">The sequence shown here is derived from an EMBL/GenBank/DDBJ whole genome shotgun (WGS) entry which is preliminary data.</text>
</comment>
<evidence type="ECO:0000313" key="2">
    <source>
        <dbReference type="EMBL" id="CAF0927372.1"/>
    </source>
</evidence>
<name>A0A814BKG8_9BILA</name>
<accession>A0A814BKG8</accession>
<dbReference type="Proteomes" id="UP000663823">
    <property type="component" value="Unassembled WGS sequence"/>
</dbReference>
<organism evidence="2 6">
    <name type="scientific">Rotaria sordida</name>
    <dbReference type="NCBI Taxonomy" id="392033"/>
    <lineage>
        <taxon>Eukaryota</taxon>
        <taxon>Metazoa</taxon>
        <taxon>Spiralia</taxon>
        <taxon>Gnathifera</taxon>
        <taxon>Rotifera</taxon>
        <taxon>Eurotatoria</taxon>
        <taxon>Bdelloidea</taxon>
        <taxon>Philodinida</taxon>
        <taxon>Philodinidae</taxon>
        <taxon>Rotaria</taxon>
    </lineage>
</organism>
<sequence>MTCYDIFVIKNKFSSFSSSSSDDRIRNGAKKLAKARTITQQGRLDSFFTVSRTVTTTTPTMKKAEANIATNKGLKRKNGFTNNTTPKEIKSLILTMSSSTSKVQTKTQAANTQRNESKTLTSGSTVSVKQPRKQVSVKINKNGTIQNCHEILKSIQREYEQFEVDMRQSD</sequence>
<dbReference type="Proteomes" id="UP000663874">
    <property type="component" value="Unassembled WGS sequence"/>
</dbReference>
<evidence type="ECO:0000313" key="4">
    <source>
        <dbReference type="EMBL" id="CAF3773878.1"/>
    </source>
</evidence>
<dbReference type="EMBL" id="CAJNOU010006332">
    <property type="protein sequence ID" value="CAF1502527.1"/>
    <property type="molecule type" value="Genomic_DNA"/>
</dbReference>
<dbReference type="OrthoDB" id="10004918at2759"/>
<gene>
    <name evidence="5" type="ORF">FNK824_LOCUS22794</name>
    <name evidence="4" type="ORF">OTI717_LOCUS16809</name>
    <name evidence="2" type="ORF">RFH988_LOCUS10343</name>
    <name evidence="3" type="ORF">SEV965_LOCUS36146</name>
</gene>
<protein>
    <submittedName>
        <fullName evidence="2">Uncharacterized protein</fullName>
    </submittedName>
</protein>
<reference evidence="2" key="1">
    <citation type="submission" date="2021-02" db="EMBL/GenBank/DDBJ databases">
        <authorList>
            <person name="Nowell W R."/>
        </authorList>
    </citation>
    <scope>NUCLEOTIDE SEQUENCE</scope>
</reference>
<feature type="region of interest" description="Disordered" evidence="1">
    <location>
        <begin position="107"/>
        <end position="129"/>
    </location>
</feature>
<evidence type="ECO:0000256" key="1">
    <source>
        <dbReference type="SAM" id="MobiDB-lite"/>
    </source>
</evidence>
<feature type="compositionally biased region" description="Polar residues" evidence="1">
    <location>
        <begin position="109"/>
        <end position="128"/>
    </location>
</feature>
<evidence type="ECO:0000313" key="5">
    <source>
        <dbReference type="EMBL" id="CAF3943218.1"/>
    </source>
</evidence>
<dbReference type="EMBL" id="CAJOAX010002144">
    <property type="protein sequence ID" value="CAF3773878.1"/>
    <property type="molecule type" value="Genomic_DNA"/>
</dbReference>
<dbReference type="Proteomes" id="UP000663889">
    <property type="component" value="Unassembled WGS sequence"/>
</dbReference>
<dbReference type="EMBL" id="CAJOBE010004693">
    <property type="protein sequence ID" value="CAF3943218.1"/>
    <property type="molecule type" value="Genomic_DNA"/>
</dbReference>
<proteinExistence type="predicted"/>
<dbReference type="EMBL" id="CAJNOO010000385">
    <property type="protein sequence ID" value="CAF0927372.1"/>
    <property type="molecule type" value="Genomic_DNA"/>
</dbReference>
<dbReference type="Proteomes" id="UP000663882">
    <property type="component" value="Unassembled WGS sequence"/>
</dbReference>
<evidence type="ECO:0000313" key="6">
    <source>
        <dbReference type="Proteomes" id="UP000663882"/>
    </source>
</evidence>
<evidence type="ECO:0000313" key="3">
    <source>
        <dbReference type="EMBL" id="CAF1502527.1"/>
    </source>
</evidence>
<dbReference type="AlphaFoldDB" id="A0A814BKG8"/>